<dbReference type="Gene3D" id="1.10.287.70">
    <property type="match status" value="2"/>
</dbReference>
<keyword evidence="2" id="KW-0812">Transmembrane</keyword>
<reference evidence="4" key="1">
    <citation type="submission" date="2021-02" db="EMBL/GenBank/DDBJ databases">
        <authorList>
            <person name="Nowell W R."/>
        </authorList>
    </citation>
    <scope>NUCLEOTIDE SEQUENCE</scope>
</reference>
<dbReference type="Proteomes" id="UP000663828">
    <property type="component" value="Unassembled WGS sequence"/>
</dbReference>
<accession>A0A813UKG0</accession>
<dbReference type="PANTHER" id="PTHR10153">
    <property type="entry name" value="SMALL CONDUCTANCE CALCIUM-ACTIVATED POTASSIUM CHANNEL"/>
    <property type="match status" value="1"/>
</dbReference>
<name>A0A813UKG0_ADIRI</name>
<proteinExistence type="predicted"/>
<feature type="transmembrane region" description="Helical" evidence="2">
    <location>
        <begin position="308"/>
        <end position="328"/>
    </location>
</feature>
<evidence type="ECO:0000256" key="1">
    <source>
        <dbReference type="SAM" id="Coils"/>
    </source>
</evidence>
<feature type="transmembrane region" description="Helical" evidence="2">
    <location>
        <begin position="104"/>
        <end position="125"/>
    </location>
</feature>
<feature type="transmembrane region" description="Helical" evidence="2">
    <location>
        <begin position="279"/>
        <end position="296"/>
    </location>
</feature>
<evidence type="ECO:0000259" key="3">
    <source>
        <dbReference type="Pfam" id="PF07885"/>
    </source>
</evidence>
<sequence>MVTSQRIRSLNHLTLSIPIEEENNAEQLLVTAKVNNEQRRVTDDQTLMIVKRRIKIAKFLQNQLALLSDITCFLGILGVILMIYANELTFTRVNHNDTQISWSIKIIITITTIFLILLLVYYHYLDLKLYSVQNSFPTLCIALTKTKFGWIIFEILICAIHPIPRSYPLNDPEEFRTDATYSHSLSQISIDVLLGLPMFSRLYLLGRSIMFYSHLYHDGTLRSISCLNKVSVNFCFLIKTYLQQWPTRCLAIFCTTYCFIGSWCLRACNYQSNGEHLPFLDAVWLFIVTFTTVGYGDLYPTTYCGRSIGAAIGLTGLILSALLITVLAQKLVLTREEKYMHTYVLNTKLARDRYQSAANVVKYSVKVWYLKRKHNSNSILRLSARQRLFKFIYSLKEIKKKQGGLVDNCMGFNEVVNMERKTNIEQEKSRRQIGEMKNEMKNFEVHLNKISQQMDELQTTLKLFVNK</sequence>
<dbReference type="GO" id="GO:0016286">
    <property type="term" value="F:small conductance calcium-activated potassium channel activity"/>
    <property type="evidence" value="ECO:0007669"/>
    <property type="project" value="InterPro"/>
</dbReference>
<dbReference type="InterPro" id="IPR015449">
    <property type="entry name" value="K_chnl_Ca-activ_SK"/>
</dbReference>
<dbReference type="EMBL" id="CAJNOR010000183">
    <property type="protein sequence ID" value="CAF0830889.1"/>
    <property type="molecule type" value="Genomic_DNA"/>
</dbReference>
<dbReference type="Proteomes" id="UP000663852">
    <property type="component" value="Unassembled WGS sequence"/>
</dbReference>
<dbReference type="OrthoDB" id="73653at2759"/>
<evidence type="ECO:0000256" key="2">
    <source>
        <dbReference type="SAM" id="Phobius"/>
    </source>
</evidence>
<keyword evidence="6" id="KW-1185">Reference proteome</keyword>
<keyword evidence="1" id="KW-0175">Coiled coil</keyword>
<dbReference type="GO" id="GO:0016020">
    <property type="term" value="C:membrane"/>
    <property type="evidence" value="ECO:0007669"/>
    <property type="project" value="InterPro"/>
</dbReference>
<organism evidence="4 6">
    <name type="scientific">Adineta ricciae</name>
    <name type="common">Rotifer</name>
    <dbReference type="NCBI Taxonomy" id="249248"/>
    <lineage>
        <taxon>Eukaryota</taxon>
        <taxon>Metazoa</taxon>
        <taxon>Spiralia</taxon>
        <taxon>Gnathifera</taxon>
        <taxon>Rotifera</taxon>
        <taxon>Eurotatoria</taxon>
        <taxon>Bdelloidea</taxon>
        <taxon>Adinetida</taxon>
        <taxon>Adinetidae</taxon>
        <taxon>Adineta</taxon>
    </lineage>
</organism>
<gene>
    <name evidence="5" type="ORF">EDS130_LOCUS42538</name>
    <name evidence="4" type="ORF">XAT740_LOCUS4455</name>
</gene>
<dbReference type="SUPFAM" id="SSF81324">
    <property type="entry name" value="Voltage-gated potassium channels"/>
    <property type="match status" value="1"/>
</dbReference>
<feature type="coiled-coil region" evidence="1">
    <location>
        <begin position="433"/>
        <end position="467"/>
    </location>
</feature>
<keyword evidence="2" id="KW-0472">Membrane</keyword>
<keyword evidence="2" id="KW-1133">Transmembrane helix</keyword>
<dbReference type="EMBL" id="CAJNOJ010000628">
    <property type="protein sequence ID" value="CAF1499534.1"/>
    <property type="molecule type" value="Genomic_DNA"/>
</dbReference>
<evidence type="ECO:0000313" key="4">
    <source>
        <dbReference type="EMBL" id="CAF0830889.1"/>
    </source>
</evidence>
<comment type="caution">
    <text evidence="4">The sequence shown here is derived from an EMBL/GenBank/DDBJ whole genome shotgun (WGS) entry which is preliminary data.</text>
</comment>
<evidence type="ECO:0000313" key="6">
    <source>
        <dbReference type="Proteomes" id="UP000663828"/>
    </source>
</evidence>
<protein>
    <recommendedName>
        <fullName evidence="3">Potassium channel domain-containing protein</fullName>
    </recommendedName>
</protein>
<dbReference type="Pfam" id="PF03530">
    <property type="entry name" value="SK_channel"/>
    <property type="match status" value="1"/>
</dbReference>
<feature type="domain" description="Potassium channel" evidence="3">
    <location>
        <begin position="256"/>
        <end position="331"/>
    </location>
</feature>
<feature type="transmembrane region" description="Helical" evidence="2">
    <location>
        <begin position="64"/>
        <end position="84"/>
    </location>
</feature>
<dbReference type="InterPro" id="IPR013099">
    <property type="entry name" value="K_chnl_dom"/>
</dbReference>
<evidence type="ECO:0000313" key="5">
    <source>
        <dbReference type="EMBL" id="CAF1499534.1"/>
    </source>
</evidence>
<dbReference type="Pfam" id="PF07885">
    <property type="entry name" value="Ion_trans_2"/>
    <property type="match status" value="1"/>
</dbReference>
<dbReference type="AlphaFoldDB" id="A0A813UKG0"/>